<feature type="transmembrane region" description="Helical" evidence="8">
    <location>
        <begin position="478"/>
        <end position="499"/>
    </location>
</feature>
<feature type="transmembrane region" description="Helical" evidence="8">
    <location>
        <begin position="275"/>
        <end position="295"/>
    </location>
</feature>
<dbReference type="InterPro" id="IPR049829">
    <property type="entry name" value="MptA/B-like"/>
</dbReference>
<comment type="subcellular location">
    <subcellularLocation>
        <location evidence="1">Membrane</location>
        <topology evidence="1">Multi-pass membrane protein</topology>
    </subcellularLocation>
</comment>
<dbReference type="NCBIfam" id="NF038066">
    <property type="entry name" value="MptB"/>
    <property type="match status" value="1"/>
</dbReference>
<gene>
    <name evidence="9" type="primary">mptB</name>
    <name evidence="9" type="ORF">GCM10023147_00810</name>
</gene>
<organism evidence="9 10">
    <name type="scientific">Tsukamurella soli</name>
    <dbReference type="NCBI Taxonomy" id="644556"/>
    <lineage>
        <taxon>Bacteria</taxon>
        <taxon>Bacillati</taxon>
        <taxon>Actinomycetota</taxon>
        <taxon>Actinomycetes</taxon>
        <taxon>Mycobacteriales</taxon>
        <taxon>Tsukamurellaceae</taxon>
        <taxon>Tsukamurella</taxon>
    </lineage>
</organism>
<evidence type="ECO:0000256" key="3">
    <source>
        <dbReference type="ARBA" id="ARBA00022679"/>
    </source>
</evidence>
<keyword evidence="3" id="KW-0808">Transferase</keyword>
<dbReference type="GO" id="GO:0016757">
    <property type="term" value="F:glycosyltransferase activity"/>
    <property type="evidence" value="ECO:0007669"/>
    <property type="project" value="UniProtKB-KW"/>
</dbReference>
<feature type="transmembrane region" description="Helical" evidence="8">
    <location>
        <begin position="65"/>
        <end position="86"/>
    </location>
</feature>
<feature type="transmembrane region" description="Helical" evidence="8">
    <location>
        <begin position="106"/>
        <end position="127"/>
    </location>
</feature>
<sequence length="624" mass="66530">MGTLQPVPPTVRTPAAVKAVGDYLGIRRDQARRPTDLGDTVNRLHGDEGEYPPLRPNEIRAARRIAFFGGVGAVMMAFGSLGAGAFPVVQNPIAGVRVLGLMFRMLPTALTVTMVGTAMLMLAWVLLRRYTVGYLTPGVHHRAPPPRRLSRRQFDRILALWCVPFLFAPPMFSKDVYSYLAQSEITARGMDPYKIGPAAALGIDHVFTKSVPNIWRDTPAPYGPLFLWLGRCITALTGENIVAAVVAHRMLALAGVAMIVWGLPRLARRCGVSEVAALWLGAANPLLIFHLIAGIHNEALMLGLMLVGIEWCLRAIDSGLPLLRGAPAARSLTAWLPSRTGWWLVAGAATIAASSLIKITSVLAMGFVGMTLARRLGATFPDLGSRAGGWRAAFRELRPTWRRSTVALVTSAGLLAAILVIVVIAVCEFTGLGYGWLDASTLGTANKVRSWMSIPTILGLATGQVGVLLGLGDHTTAILALTRPLAAAIAAVIVLRMLLGTLSGRIHPVGAIGVSMTALVLLFPVVQPWYLLWAIIPLAAWATAPGFRLSAVLASCVVSLILMPNGGEIAPYVIARSAMTTAIVVGLLMFLAFGSGRRYVTAITPRRFRRSGLPGGEPGDQTVG</sequence>
<feature type="transmembrane region" description="Helical" evidence="8">
    <location>
        <begin position="157"/>
        <end position="173"/>
    </location>
</feature>
<evidence type="ECO:0000256" key="4">
    <source>
        <dbReference type="ARBA" id="ARBA00022692"/>
    </source>
</evidence>
<evidence type="ECO:0000256" key="7">
    <source>
        <dbReference type="ARBA" id="ARBA00043987"/>
    </source>
</evidence>
<evidence type="ECO:0000256" key="5">
    <source>
        <dbReference type="ARBA" id="ARBA00022989"/>
    </source>
</evidence>
<reference evidence="10" key="1">
    <citation type="journal article" date="2019" name="Int. J. Syst. Evol. Microbiol.">
        <title>The Global Catalogue of Microorganisms (GCM) 10K type strain sequencing project: providing services to taxonomists for standard genome sequencing and annotation.</title>
        <authorList>
            <consortium name="The Broad Institute Genomics Platform"/>
            <consortium name="The Broad Institute Genome Sequencing Center for Infectious Disease"/>
            <person name="Wu L."/>
            <person name="Ma J."/>
        </authorList>
    </citation>
    <scope>NUCLEOTIDE SEQUENCE [LARGE SCALE GENOMIC DNA]</scope>
    <source>
        <strain evidence="10">JCM 17688</strain>
    </source>
</reference>
<evidence type="ECO:0000256" key="8">
    <source>
        <dbReference type="SAM" id="Phobius"/>
    </source>
</evidence>
<keyword evidence="6 8" id="KW-0472">Membrane</keyword>
<dbReference type="Proteomes" id="UP001500635">
    <property type="component" value="Unassembled WGS sequence"/>
</dbReference>
<proteinExistence type="inferred from homology"/>
<feature type="transmembrane region" description="Helical" evidence="8">
    <location>
        <begin position="405"/>
        <end position="431"/>
    </location>
</feature>
<keyword evidence="10" id="KW-1185">Reference proteome</keyword>
<evidence type="ECO:0000313" key="10">
    <source>
        <dbReference type="Proteomes" id="UP001500635"/>
    </source>
</evidence>
<feature type="transmembrane region" description="Helical" evidence="8">
    <location>
        <begin position="505"/>
        <end position="526"/>
    </location>
</feature>
<evidence type="ECO:0000256" key="1">
    <source>
        <dbReference type="ARBA" id="ARBA00004141"/>
    </source>
</evidence>
<protein>
    <submittedName>
        <fullName evidence="9">Polyprenol phosphomannose-dependent alpha 1,6 mannosyltransferase MptB</fullName>
    </submittedName>
</protein>
<accession>A0ABP8J0H4</accession>
<keyword evidence="4 8" id="KW-0812">Transmembrane</keyword>
<keyword evidence="5 8" id="KW-1133">Transmembrane helix</keyword>
<feature type="transmembrane region" description="Helical" evidence="8">
    <location>
        <begin position="538"/>
        <end position="563"/>
    </location>
</feature>
<evidence type="ECO:0000256" key="6">
    <source>
        <dbReference type="ARBA" id="ARBA00023136"/>
    </source>
</evidence>
<evidence type="ECO:0000313" key="9">
    <source>
        <dbReference type="EMBL" id="GAA4382708.1"/>
    </source>
</evidence>
<feature type="transmembrane region" description="Helical" evidence="8">
    <location>
        <begin position="451"/>
        <end position="471"/>
    </location>
</feature>
<feature type="transmembrane region" description="Helical" evidence="8">
    <location>
        <begin position="342"/>
        <end position="368"/>
    </location>
</feature>
<evidence type="ECO:0000256" key="2">
    <source>
        <dbReference type="ARBA" id="ARBA00022676"/>
    </source>
</evidence>
<feature type="transmembrane region" description="Helical" evidence="8">
    <location>
        <begin position="569"/>
        <end position="593"/>
    </location>
</feature>
<feature type="transmembrane region" description="Helical" evidence="8">
    <location>
        <begin position="241"/>
        <end position="263"/>
    </location>
</feature>
<keyword evidence="2 9" id="KW-0328">Glycosyltransferase</keyword>
<comment type="caution">
    <text evidence="9">The sequence shown here is derived from an EMBL/GenBank/DDBJ whole genome shotgun (WGS) entry which is preliminary data.</text>
</comment>
<dbReference type="EMBL" id="BAABFR010000001">
    <property type="protein sequence ID" value="GAA4382708.1"/>
    <property type="molecule type" value="Genomic_DNA"/>
</dbReference>
<name>A0ABP8J0H4_9ACTN</name>
<dbReference type="Pfam" id="PF26314">
    <property type="entry name" value="MptA_B_family"/>
    <property type="match status" value="1"/>
</dbReference>
<comment type="similarity">
    <text evidence="7">Belongs to the MptA/B family.</text>
</comment>